<sequence>MKDKTVLEMYLEDMKNIKPINEAELETLLEALKRGDNNARNRLIEGHMMYATELIQPFVGCGQEITDLISESHLALTIAVGEYKNGDFKYQVKSHIEKRLNEIIDEENNAKKASDELTDRVNDLIEASSALAQEYGREATVEELADRLLIPQDEVEELLKISLNAINLDENI</sequence>
<dbReference type="InterPro" id="IPR036388">
    <property type="entry name" value="WH-like_DNA-bd_sf"/>
</dbReference>
<dbReference type="KEGG" id="lua:D4A81_08150"/>
<dbReference type="GO" id="GO:0006352">
    <property type="term" value="P:DNA-templated transcription initiation"/>
    <property type="evidence" value="ECO:0007669"/>
    <property type="project" value="InterPro"/>
</dbReference>
<dbReference type="AlphaFoldDB" id="A0A385Q0Q4"/>
<dbReference type="Pfam" id="PF04539">
    <property type="entry name" value="Sigma70_r3"/>
    <property type="match status" value="1"/>
</dbReference>
<dbReference type="SUPFAM" id="SSF88946">
    <property type="entry name" value="Sigma2 domain of RNA polymerase sigma factors"/>
    <property type="match status" value="1"/>
</dbReference>
<dbReference type="OrthoDB" id="2064505at2"/>
<evidence type="ECO:0000313" key="1">
    <source>
        <dbReference type="EMBL" id="AYA99910.1"/>
    </source>
</evidence>
<dbReference type="InterPro" id="IPR007624">
    <property type="entry name" value="RNA_pol_sigma70_r3"/>
</dbReference>
<accession>A0A385Q0Q4</accession>
<gene>
    <name evidence="1" type="ORF">D4A81_08150</name>
</gene>
<dbReference type="SUPFAM" id="SSF88659">
    <property type="entry name" value="Sigma3 and sigma4 domains of RNA polymerase sigma factors"/>
    <property type="match status" value="1"/>
</dbReference>
<dbReference type="Gene3D" id="1.20.120.1810">
    <property type="match status" value="1"/>
</dbReference>
<dbReference type="Proteomes" id="UP000265562">
    <property type="component" value="Chromosome"/>
</dbReference>
<organism evidence="1 2">
    <name type="scientific">Lachnoanaerobaculum umeaense</name>
    <dbReference type="NCBI Taxonomy" id="617123"/>
    <lineage>
        <taxon>Bacteria</taxon>
        <taxon>Bacillati</taxon>
        <taxon>Bacillota</taxon>
        <taxon>Clostridia</taxon>
        <taxon>Lachnospirales</taxon>
        <taxon>Lachnospiraceae</taxon>
        <taxon>Lachnoanaerobaculum</taxon>
    </lineage>
</organism>
<proteinExistence type="predicted"/>
<protein>
    <submittedName>
        <fullName evidence="1">RNA polymerase subunit sigma-70</fullName>
    </submittedName>
</protein>
<dbReference type="Gene3D" id="1.10.10.10">
    <property type="entry name" value="Winged helix-like DNA-binding domain superfamily/Winged helix DNA-binding domain"/>
    <property type="match status" value="1"/>
</dbReference>
<dbReference type="InterPro" id="IPR013325">
    <property type="entry name" value="RNA_pol_sigma_r2"/>
</dbReference>
<evidence type="ECO:0000313" key="2">
    <source>
        <dbReference type="Proteomes" id="UP000265562"/>
    </source>
</evidence>
<dbReference type="EMBL" id="CP032364">
    <property type="protein sequence ID" value="AYA99910.1"/>
    <property type="molecule type" value="Genomic_DNA"/>
</dbReference>
<keyword evidence="2" id="KW-1185">Reference proteome</keyword>
<dbReference type="GO" id="GO:0003700">
    <property type="term" value="F:DNA-binding transcription factor activity"/>
    <property type="evidence" value="ECO:0007669"/>
    <property type="project" value="InterPro"/>
</dbReference>
<reference evidence="1 2" key="1">
    <citation type="submission" date="2018-09" db="EMBL/GenBank/DDBJ databases">
        <title>Genome sequencing of Lachnoanaerobaculum umeaense DSM 23576.</title>
        <authorList>
            <person name="Kook J.-K."/>
            <person name="Park S.-N."/>
            <person name="Lim Y.K."/>
        </authorList>
    </citation>
    <scope>NUCLEOTIDE SEQUENCE [LARGE SCALE GENOMIC DNA]</scope>
    <source>
        <strain evidence="2">DSM 23576 \ CCUG 58757</strain>
    </source>
</reference>
<name>A0A385Q0Q4_9FIRM</name>
<dbReference type="InterPro" id="IPR013324">
    <property type="entry name" value="RNA_pol_sigma_r3/r4-like"/>
</dbReference>
<dbReference type="RefSeq" id="WP_111524360.1">
    <property type="nucleotide sequence ID" value="NZ_CP032364.1"/>
</dbReference>